<gene>
    <name evidence="1" type="ORF">I7X43_08975</name>
</gene>
<proteinExistence type="predicted"/>
<dbReference type="AlphaFoldDB" id="A0A931IW21"/>
<dbReference type="Proteomes" id="UP000620139">
    <property type="component" value="Unassembled WGS sequence"/>
</dbReference>
<accession>A0A931IW21</accession>
<reference evidence="1" key="1">
    <citation type="submission" date="2020-12" db="EMBL/GenBank/DDBJ databases">
        <title>The genome sequence of Inhella sp. 4Y17.</title>
        <authorList>
            <person name="Liu Y."/>
        </authorList>
    </citation>
    <scope>NUCLEOTIDE SEQUENCE</scope>
    <source>
        <strain evidence="1">4Y10</strain>
    </source>
</reference>
<keyword evidence="2" id="KW-1185">Reference proteome</keyword>
<comment type="caution">
    <text evidence="1">The sequence shown here is derived from an EMBL/GenBank/DDBJ whole genome shotgun (WGS) entry which is preliminary data.</text>
</comment>
<protein>
    <submittedName>
        <fullName evidence="1">Uncharacterized protein</fullName>
    </submittedName>
</protein>
<evidence type="ECO:0000313" key="2">
    <source>
        <dbReference type="Proteomes" id="UP000620139"/>
    </source>
</evidence>
<dbReference type="RefSeq" id="WP_198100597.1">
    <property type="nucleotide sequence ID" value="NZ_JAEDAL010000003.1"/>
</dbReference>
<dbReference type="EMBL" id="JAEDAL010000003">
    <property type="protein sequence ID" value="MBH9552987.1"/>
    <property type="molecule type" value="Genomic_DNA"/>
</dbReference>
<name>A0A931IW21_9BURK</name>
<organism evidence="1 2">
    <name type="scientific">Inhella gelatinilytica</name>
    <dbReference type="NCBI Taxonomy" id="2795030"/>
    <lineage>
        <taxon>Bacteria</taxon>
        <taxon>Pseudomonadati</taxon>
        <taxon>Pseudomonadota</taxon>
        <taxon>Betaproteobacteria</taxon>
        <taxon>Burkholderiales</taxon>
        <taxon>Sphaerotilaceae</taxon>
        <taxon>Inhella</taxon>
    </lineage>
</organism>
<evidence type="ECO:0000313" key="1">
    <source>
        <dbReference type="EMBL" id="MBH9552987.1"/>
    </source>
</evidence>
<sequence>MGTFVGLFVLGGASSLTLGQAQTHRNTHLQLRLQDEVRATLRILEREVQRAGIGLAEAEAYGPEGTVYISPEPPTLNLRHRLPDSTEGTVQLRAVRLREGQLEMRVNDGGFQPLTDRSLLHVRRFDLQIEHHPSHPVHETGACAATPTLVERHVRLQMEAHVRGDPHVMESRTLALALPPILLTPVCP</sequence>